<comment type="caution">
    <text evidence="1">The sequence shown here is derived from an EMBL/GenBank/DDBJ whole genome shotgun (WGS) entry which is preliminary data.</text>
</comment>
<name>A0ABC9ND86_BACUC</name>
<keyword evidence="2" id="KW-1185">Reference proteome</keyword>
<protein>
    <submittedName>
        <fullName evidence="1">Uncharacterized protein</fullName>
    </submittedName>
</protein>
<evidence type="ECO:0000313" key="1">
    <source>
        <dbReference type="EMBL" id="EDO54697.1"/>
    </source>
</evidence>
<dbReference type="EMBL" id="AAYH02000041">
    <property type="protein sequence ID" value="EDO54697.1"/>
    <property type="molecule type" value="Genomic_DNA"/>
</dbReference>
<dbReference type="AlphaFoldDB" id="A0ABC9ND86"/>
<evidence type="ECO:0000313" key="2">
    <source>
        <dbReference type="Proteomes" id="UP000004110"/>
    </source>
</evidence>
<reference evidence="1" key="1">
    <citation type="submission" date="2007-06" db="EMBL/GenBank/DDBJ databases">
        <authorList>
            <person name="Fulton L."/>
            <person name="Clifton S."/>
            <person name="Fulton B."/>
            <person name="Xu J."/>
            <person name="Minx P."/>
            <person name="Pepin K.H."/>
            <person name="Johnson M."/>
            <person name="Thiruvilangam P."/>
            <person name="Bhonagiri V."/>
            <person name="Nash W.E."/>
            <person name="Mardis E.R."/>
            <person name="Wilson R.K."/>
        </authorList>
    </citation>
    <scope>NUCLEOTIDE SEQUENCE [LARGE SCALE GENOMIC DNA]</scope>
    <source>
        <strain evidence="1">ATCC 8492</strain>
    </source>
</reference>
<sequence length="34" mass="4005">MFQTCCKGKGFFIISKQIEEKNKINMNNRKKISP</sequence>
<accession>A0ABC9ND86</accession>
<proteinExistence type="predicted"/>
<organism evidence="1 2">
    <name type="scientific">Bacteroides uniformis (strain ATCC 8492 / DSM 6597 / CCUG 4942 / CIP 103695 / JCM 5828 / KCTC 5204 / NCTC 13054 / VPI 0061)</name>
    <dbReference type="NCBI Taxonomy" id="411479"/>
    <lineage>
        <taxon>Bacteria</taxon>
        <taxon>Pseudomonadati</taxon>
        <taxon>Bacteroidota</taxon>
        <taxon>Bacteroidia</taxon>
        <taxon>Bacteroidales</taxon>
        <taxon>Bacteroidaceae</taxon>
        <taxon>Bacteroides</taxon>
    </lineage>
</organism>
<reference evidence="1" key="2">
    <citation type="submission" date="2013-11" db="EMBL/GenBank/DDBJ databases">
        <title>Draft genome sequence of Bacteroides uniformis (ATCC 8492).</title>
        <authorList>
            <person name="Sudarsanam P."/>
            <person name="Ley R."/>
            <person name="Guruge J."/>
            <person name="Turnbaugh P.J."/>
            <person name="Mahowald M."/>
            <person name="Liep D."/>
            <person name="Gordon J."/>
        </authorList>
    </citation>
    <scope>NUCLEOTIDE SEQUENCE</scope>
    <source>
        <strain evidence="1">ATCC 8492</strain>
    </source>
</reference>
<dbReference type="Proteomes" id="UP000004110">
    <property type="component" value="Unassembled WGS sequence"/>
</dbReference>
<gene>
    <name evidence="1" type="ORF">BACUNI_01681</name>
</gene>